<name>A0A426WVD2_ENSVE</name>
<gene>
    <name evidence="1" type="ORF">B296_00054081</name>
</gene>
<organism evidence="1 2">
    <name type="scientific">Ensete ventricosum</name>
    <name type="common">Abyssinian banana</name>
    <name type="synonym">Musa ensete</name>
    <dbReference type="NCBI Taxonomy" id="4639"/>
    <lineage>
        <taxon>Eukaryota</taxon>
        <taxon>Viridiplantae</taxon>
        <taxon>Streptophyta</taxon>
        <taxon>Embryophyta</taxon>
        <taxon>Tracheophyta</taxon>
        <taxon>Spermatophyta</taxon>
        <taxon>Magnoliopsida</taxon>
        <taxon>Liliopsida</taxon>
        <taxon>Zingiberales</taxon>
        <taxon>Musaceae</taxon>
        <taxon>Ensete</taxon>
    </lineage>
</organism>
<evidence type="ECO:0000313" key="2">
    <source>
        <dbReference type="Proteomes" id="UP000287651"/>
    </source>
</evidence>
<comment type="caution">
    <text evidence="1">The sequence shown here is derived from an EMBL/GenBank/DDBJ whole genome shotgun (WGS) entry which is preliminary data.</text>
</comment>
<dbReference type="Proteomes" id="UP000287651">
    <property type="component" value="Unassembled WGS sequence"/>
</dbReference>
<dbReference type="AlphaFoldDB" id="A0A426WVD2"/>
<protein>
    <submittedName>
        <fullName evidence="1">Uncharacterized protein</fullName>
    </submittedName>
</protein>
<accession>A0A426WVD2</accession>
<proteinExistence type="predicted"/>
<dbReference type="EMBL" id="AMZH03046679">
    <property type="protein sequence ID" value="RRT31131.1"/>
    <property type="molecule type" value="Genomic_DNA"/>
</dbReference>
<evidence type="ECO:0000313" key="1">
    <source>
        <dbReference type="EMBL" id="RRT31131.1"/>
    </source>
</evidence>
<reference evidence="1 2" key="1">
    <citation type="journal article" date="2014" name="Agronomy (Basel)">
        <title>A Draft Genome Sequence for Ensete ventricosum, the Drought-Tolerant Tree Against Hunger.</title>
        <authorList>
            <person name="Harrison J."/>
            <person name="Moore K.A."/>
            <person name="Paszkiewicz K."/>
            <person name="Jones T."/>
            <person name="Grant M."/>
            <person name="Ambacheew D."/>
            <person name="Muzemil S."/>
            <person name="Studholme D.J."/>
        </authorList>
    </citation>
    <scope>NUCLEOTIDE SEQUENCE [LARGE SCALE GENOMIC DNA]</scope>
</reference>
<sequence>MNPRQASLELGGTITSHLYHLKWYLCLGYNGRPNATSNVAHLKPKEVLCLKCRIEASRKTEESKFTAQSKQRR</sequence>